<evidence type="ECO:0000313" key="2">
    <source>
        <dbReference type="EMBL" id="TXG65607.1"/>
    </source>
</evidence>
<dbReference type="OrthoDB" id="1744701at2759"/>
<comment type="caution">
    <text evidence="2">The sequence shown here is derived from an EMBL/GenBank/DDBJ whole genome shotgun (WGS) entry which is preliminary data.</text>
</comment>
<protein>
    <submittedName>
        <fullName evidence="2">Uncharacterized protein</fullName>
    </submittedName>
</protein>
<name>A0A5C7I8W0_9ROSI</name>
<keyword evidence="3" id="KW-1185">Reference proteome</keyword>
<proteinExistence type="predicted"/>
<accession>A0A5C7I8W0</accession>
<gene>
    <name evidence="2" type="ORF">EZV62_006882</name>
</gene>
<feature type="region of interest" description="Disordered" evidence="1">
    <location>
        <begin position="68"/>
        <end position="114"/>
    </location>
</feature>
<dbReference type="AlphaFoldDB" id="A0A5C7I8W0"/>
<organism evidence="2 3">
    <name type="scientific">Acer yangbiense</name>
    <dbReference type="NCBI Taxonomy" id="1000413"/>
    <lineage>
        <taxon>Eukaryota</taxon>
        <taxon>Viridiplantae</taxon>
        <taxon>Streptophyta</taxon>
        <taxon>Embryophyta</taxon>
        <taxon>Tracheophyta</taxon>
        <taxon>Spermatophyta</taxon>
        <taxon>Magnoliopsida</taxon>
        <taxon>eudicotyledons</taxon>
        <taxon>Gunneridae</taxon>
        <taxon>Pentapetalae</taxon>
        <taxon>rosids</taxon>
        <taxon>malvids</taxon>
        <taxon>Sapindales</taxon>
        <taxon>Sapindaceae</taxon>
        <taxon>Hippocastanoideae</taxon>
        <taxon>Acereae</taxon>
        <taxon>Acer</taxon>
    </lineage>
</organism>
<reference evidence="3" key="1">
    <citation type="journal article" date="2019" name="Gigascience">
        <title>De novo genome assembly of the endangered Acer yangbiense, a plant species with extremely small populations endemic to Yunnan Province, China.</title>
        <authorList>
            <person name="Yang J."/>
            <person name="Wariss H.M."/>
            <person name="Tao L."/>
            <person name="Zhang R."/>
            <person name="Yun Q."/>
            <person name="Hollingsworth P."/>
            <person name="Dao Z."/>
            <person name="Luo G."/>
            <person name="Guo H."/>
            <person name="Ma Y."/>
            <person name="Sun W."/>
        </authorList>
    </citation>
    <scope>NUCLEOTIDE SEQUENCE [LARGE SCALE GENOMIC DNA]</scope>
    <source>
        <strain evidence="3">cv. Malutang</strain>
    </source>
</reference>
<evidence type="ECO:0000313" key="3">
    <source>
        <dbReference type="Proteomes" id="UP000323000"/>
    </source>
</evidence>
<dbReference type="EMBL" id="VAHF01000003">
    <property type="protein sequence ID" value="TXG65607.1"/>
    <property type="molecule type" value="Genomic_DNA"/>
</dbReference>
<dbReference type="Proteomes" id="UP000323000">
    <property type="component" value="Chromosome 3"/>
</dbReference>
<evidence type="ECO:0000256" key="1">
    <source>
        <dbReference type="SAM" id="MobiDB-lite"/>
    </source>
</evidence>
<sequence length="114" mass="12776">MESHLPKFSQQGKSFTQTYQKCKMGFRGCCLRLHARAELLCSLSKVYESKPADLIQGELDTFHEPFKRAVSSHPPIPETEATGVEKDTQDTSKITRKKESELTVKSALSAPFAE</sequence>